<proteinExistence type="predicted"/>
<dbReference type="GO" id="GO:0061462">
    <property type="term" value="P:protein localization to lysosome"/>
    <property type="evidence" value="ECO:0007669"/>
    <property type="project" value="TreeGrafter"/>
</dbReference>
<dbReference type="GO" id="GO:0003697">
    <property type="term" value="F:single-stranded DNA binding"/>
    <property type="evidence" value="ECO:0007669"/>
    <property type="project" value="InterPro"/>
</dbReference>
<sequence>MLFIKQDELKERIVSVYSRLAINYVTSFQLSLPFEAKMFLNNTRISFLDGLQTFCRLEKAYYGLQFLASGFLFPRREYNRGSRTHAKSPALLFWLTSFYNVLLTKYTLYWFKVLSDCISNSDETLEVAGLENPSLVTRVINFQSRTNALYVSVLFDAACQDYPYLGHGFVLPGTAGDTPTGVKSFPPIFTAPLNSERKLLKKTAVKRLRLLQMASDFASERQVMEPAAYVLFDELYDVMDKFQSMFASRISIPVRLLGRVSAFERDCDLVEIISPTKRDALPCVLVDVKYLPDAQKHILSSEAARDRLVQFLGDLSLKPDQRHYTLIALAMVFMDGVDLNLYRSVVQITRPYVKHFSVL</sequence>
<dbReference type="InterPro" id="IPR012340">
    <property type="entry name" value="NA-bd_OB-fold"/>
</dbReference>
<protein>
    <submittedName>
        <fullName evidence="1">Uncharacterized protein</fullName>
    </submittedName>
</protein>
<dbReference type="SUPFAM" id="SSF158548">
    <property type="entry name" value="FLJ32549 domain-like"/>
    <property type="match status" value="1"/>
</dbReference>
<gene>
    <name evidence="1" type="ORF">CLF_106340</name>
</gene>
<dbReference type="Proteomes" id="UP000008909">
    <property type="component" value="Unassembled WGS sequence"/>
</dbReference>
<evidence type="ECO:0000313" key="2">
    <source>
        <dbReference type="Proteomes" id="UP000008909"/>
    </source>
</evidence>
<reference evidence="1" key="1">
    <citation type="journal article" date="2011" name="Genome Biol.">
        <title>The draft genome of the carcinogenic human liver fluke Clonorchis sinensis.</title>
        <authorList>
            <person name="Wang X."/>
            <person name="Chen W."/>
            <person name="Huang Y."/>
            <person name="Sun J."/>
            <person name="Men J."/>
            <person name="Liu H."/>
            <person name="Luo F."/>
            <person name="Guo L."/>
            <person name="Lv X."/>
            <person name="Deng C."/>
            <person name="Zhou C."/>
            <person name="Fan Y."/>
            <person name="Li X."/>
            <person name="Huang L."/>
            <person name="Hu Y."/>
            <person name="Liang C."/>
            <person name="Hu X."/>
            <person name="Xu J."/>
            <person name="Yu X."/>
        </authorList>
    </citation>
    <scope>NUCLEOTIDE SEQUENCE [LARGE SCALE GENOMIC DNA]</scope>
    <source>
        <strain evidence="1">Henan</strain>
    </source>
</reference>
<name>G7YEZ5_CLOSI</name>
<dbReference type="GO" id="GO:1904262">
    <property type="term" value="P:negative regulation of TORC1 signaling"/>
    <property type="evidence" value="ECO:0007669"/>
    <property type="project" value="TreeGrafter"/>
</dbReference>
<dbReference type="InParanoid" id="G7YEZ5"/>
<dbReference type="SUPFAM" id="SSF160651">
    <property type="entry name" value="FLJ32549 C-terminal domain-like"/>
    <property type="match status" value="1"/>
</dbReference>
<evidence type="ECO:0000313" key="1">
    <source>
        <dbReference type="EMBL" id="GAA51528.1"/>
    </source>
</evidence>
<dbReference type="GO" id="GO:1990879">
    <property type="term" value="C:CST complex"/>
    <property type="evidence" value="ECO:0007669"/>
    <property type="project" value="InterPro"/>
</dbReference>
<dbReference type="InterPro" id="IPR038060">
    <property type="entry name" value="C12orf66-like_central_sf"/>
</dbReference>
<dbReference type="InterPro" id="IPR018544">
    <property type="entry name" value="KICS_2"/>
</dbReference>
<dbReference type="GO" id="GO:0042149">
    <property type="term" value="P:cellular response to glucose starvation"/>
    <property type="evidence" value="ECO:0007669"/>
    <property type="project" value="TreeGrafter"/>
</dbReference>
<reference key="2">
    <citation type="submission" date="2011-10" db="EMBL/GenBank/DDBJ databases">
        <title>The genome and transcriptome sequence of Clonorchis sinensis provide insights into the carcinogenic liver fluke.</title>
        <authorList>
            <person name="Wang X."/>
            <person name="Huang Y."/>
            <person name="Chen W."/>
            <person name="Liu H."/>
            <person name="Guo L."/>
            <person name="Chen Y."/>
            <person name="Luo F."/>
            <person name="Zhou W."/>
            <person name="Sun J."/>
            <person name="Mao Q."/>
            <person name="Liang P."/>
            <person name="Zhou C."/>
            <person name="Tian Y."/>
            <person name="Men J."/>
            <person name="Lv X."/>
            <person name="Huang L."/>
            <person name="Zhou J."/>
            <person name="Hu Y."/>
            <person name="Li R."/>
            <person name="Zhang F."/>
            <person name="Lei H."/>
            <person name="Li X."/>
            <person name="Hu X."/>
            <person name="Liang C."/>
            <person name="Xu J."/>
            <person name="Wu Z."/>
            <person name="Yu X."/>
        </authorList>
    </citation>
    <scope>NUCLEOTIDE SEQUENCE</scope>
    <source>
        <strain>Henan</strain>
    </source>
</reference>
<organism evidence="1 2">
    <name type="scientific">Clonorchis sinensis</name>
    <name type="common">Chinese liver fluke</name>
    <dbReference type="NCBI Taxonomy" id="79923"/>
    <lineage>
        <taxon>Eukaryota</taxon>
        <taxon>Metazoa</taxon>
        <taxon>Spiralia</taxon>
        <taxon>Lophotrochozoa</taxon>
        <taxon>Platyhelminthes</taxon>
        <taxon>Trematoda</taxon>
        <taxon>Digenea</taxon>
        <taxon>Opisthorchiida</taxon>
        <taxon>Opisthorchiata</taxon>
        <taxon>Opisthorchiidae</taxon>
        <taxon>Clonorchis</taxon>
    </lineage>
</organism>
<dbReference type="Gene3D" id="1.10.3450.30">
    <property type="match status" value="1"/>
</dbReference>
<dbReference type="Pfam" id="PF09404">
    <property type="entry name" value="C12orf66_like"/>
    <property type="match status" value="1"/>
</dbReference>
<dbReference type="STRING" id="79923.G7YEZ5"/>
<accession>G7YEZ5</accession>
<dbReference type="EMBL" id="DF143165">
    <property type="protein sequence ID" value="GAA51528.1"/>
    <property type="molecule type" value="Genomic_DNA"/>
</dbReference>
<keyword evidence="2" id="KW-1185">Reference proteome</keyword>
<dbReference type="GO" id="GO:0034198">
    <property type="term" value="P:cellular response to amino acid starvation"/>
    <property type="evidence" value="ECO:0007669"/>
    <property type="project" value="TreeGrafter"/>
</dbReference>
<dbReference type="PANTHER" id="PTHR31581">
    <property type="entry name" value="KICSTOR COMPLEX PROTEIN C12ORF66"/>
    <property type="match status" value="1"/>
</dbReference>
<dbReference type="Gene3D" id="2.40.50.140">
    <property type="entry name" value="Nucleic acid-binding proteins"/>
    <property type="match status" value="1"/>
</dbReference>
<dbReference type="AlphaFoldDB" id="G7YEZ5"/>
<dbReference type="PANTHER" id="PTHR31581:SF1">
    <property type="entry name" value="KICSTOR SUBUNIT 2"/>
    <property type="match status" value="1"/>
</dbReference>